<evidence type="ECO:0000256" key="1">
    <source>
        <dbReference type="ARBA" id="ARBA00008542"/>
    </source>
</evidence>
<dbReference type="PROSITE" id="PS51276">
    <property type="entry name" value="PEPTIDASE_C56_PFPI"/>
    <property type="match status" value="1"/>
</dbReference>
<dbReference type="KEGG" id="acry:AC20117_01865"/>
<organism evidence="3 4">
    <name type="scientific">Crystallibacter crystallopoietes</name>
    <dbReference type="NCBI Taxonomy" id="37928"/>
    <lineage>
        <taxon>Bacteria</taxon>
        <taxon>Bacillati</taxon>
        <taxon>Actinomycetota</taxon>
        <taxon>Actinomycetes</taxon>
        <taxon>Micrococcales</taxon>
        <taxon>Micrococcaceae</taxon>
        <taxon>Crystallibacter</taxon>
    </lineage>
</organism>
<dbReference type="NCBIfam" id="TIGR01382">
    <property type="entry name" value="PfpI"/>
    <property type="match status" value="1"/>
</dbReference>
<dbReference type="Gene3D" id="3.40.50.880">
    <property type="match status" value="1"/>
</dbReference>
<evidence type="ECO:0000313" key="3">
    <source>
        <dbReference type="EMBL" id="SDQ92958.1"/>
    </source>
</evidence>
<keyword evidence="3" id="KW-0645">Protease</keyword>
<dbReference type="Pfam" id="PF01965">
    <property type="entry name" value="DJ-1_PfpI"/>
    <property type="match status" value="1"/>
</dbReference>
<dbReference type="RefSeq" id="WP_074701234.1">
    <property type="nucleotide sequence ID" value="NZ_CP018863.1"/>
</dbReference>
<feature type="domain" description="DJ-1/PfpI" evidence="2">
    <location>
        <begin position="9"/>
        <end position="177"/>
    </location>
</feature>
<reference evidence="3 4" key="1">
    <citation type="submission" date="2016-10" db="EMBL/GenBank/DDBJ databases">
        <authorList>
            <person name="de Groot N.N."/>
        </authorList>
    </citation>
    <scope>NUCLEOTIDE SEQUENCE [LARGE SCALE GENOMIC DNA]</scope>
    <source>
        <strain evidence="3 4">DSM 20117</strain>
    </source>
</reference>
<comment type="similarity">
    <text evidence="1">Belongs to the peptidase C56 family.</text>
</comment>
<dbReference type="GO" id="GO:0006508">
    <property type="term" value="P:proteolysis"/>
    <property type="evidence" value="ECO:0007669"/>
    <property type="project" value="UniProtKB-KW"/>
</dbReference>
<proteinExistence type="inferred from homology"/>
<gene>
    <name evidence="3" type="ORF">SAMN04489742_3122</name>
</gene>
<sequence>MSEQNISGKKVAFLLTDGVEQVELTSPWQAVKDAGGEPVLVAPKSGTLQGFKGTDKADTFPVDVTADQARADDYDALVIPGGVVNADHLRAEKAAVDFTRSFFDNQKPVAVICHGPWILIEAGVTDGRKLTSYHTLATDLKNAGAKWVDEEVVVDQGLVTSRNPGDLPAFNAKLVEEIAEGKHRGQTA</sequence>
<dbReference type="OrthoDB" id="9792284at2"/>
<dbReference type="PANTHER" id="PTHR42733">
    <property type="entry name" value="DJ-1 PROTEIN"/>
    <property type="match status" value="1"/>
</dbReference>
<dbReference type="CDD" id="cd03134">
    <property type="entry name" value="GATase1_PfpI_like"/>
    <property type="match status" value="1"/>
</dbReference>
<evidence type="ECO:0000259" key="2">
    <source>
        <dbReference type="Pfam" id="PF01965"/>
    </source>
</evidence>
<accession>A0A1H1EWG6</accession>
<dbReference type="SUPFAM" id="SSF52317">
    <property type="entry name" value="Class I glutamine amidotransferase-like"/>
    <property type="match status" value="1"/>
</dbReference>
<dbReference type="AlphaFoldDB" id="A0A1H1EWG6"/>
<protein>
    <submittedName>
        <fullName evidence="3">Protease I</fullName>
    </submittedName>
</protein>
<dbReference type="InterPro" id="IPR029062">
    <property type="entry name" value="Class_I_gatase-like"/>
</dbReference>
<dbReference type="InterPro" id="IPR006286">
    <property type="entry name" value="C56_PfpI-like"/>
</dbReference>
<dbReference type="EMBL" id="FNKH01000002">
    <property type="protein sequence ID" value="SDQ92958.1"/>
    <property type="molecule type" value="Genomic_DNA"/>
</dbReference>
<dbReference type="Proteomes" id="UP000181917">
    <property type="component" value="Unassembled WGS sequence"/>
</dbReference>
<dbReference type="PANTHER" id="PTHR42733:SF12">
    <property type="entry name" value="PROTEINASE"/>
    <property type="match status" value="1"/>
</dbReference>
<dbReference type="STRING" id="37928.SAMN04489742_3122"/>
<keyword evidence="4" id="KW-1185">Reference proteome</keyword>
<keyword evidence="3" id="KW-0378">Hydrolase</keyword>
<dbReference type="GO" id="GO:0008233">
    <property type="term" value="F:peptidase activity"/>
    <property type="evidence" value="ECO:0007669"/>
    <property type="project" value="UniProtKB-KW"/>
</dbReference>
<evidence type="ECO:0000313" key="4">
    <source>
        <dbReference type="Proteomes" id="UP000181917"/>
    </source>
</evidence>
<dbReference type="InterPro" id="IPR002818">
    <property type="entry name" value="DJ-1/PfpI"/>
</dbReference>
<name>A0A1H1EWG6_9MICC</name>